<gene>
    <name evidence="1" type="ORF">QWZ10_10385</name>
</gene>
<evidence type="ECO:0000313" key="2">
    <source>
        <dbReference type="Proteomes" id="UP001243846"/>
    </source>
</evidence>
<keyword evidence="2" id="KW-1185">Reference proteome</keyword>
<dbReference type="Proteomes" id="UP001243846">
    <property type="component" value="Unassembled WGS sequence"/>
</dbReference>
<evidence type="ECO:0000313" key="1">
    <source>
        <dbReference type="EMBL" id="MDN3712097.1"/>
    </source>
</evidence>
<reference evidence="2" key="1">
    <citation type="journal article" date="2019" name="Int. J. Syst. Evol. Microbiol.">
        <title>The Global Catalogue of Microorganisms (GCM) 10K type strain sequencing project: providing services to taxonomists for standard genome sequencing and annotation.</title>
        <authorList>
            <consortium name="The Broad Institute Genomics Platform"/>
            <consortium name="The Broad Institute Genome Sequencing Center for Infectious Disease"/>
            <person name="Wu L."/>
            <person name="Ma J."/>
        </authorList>
    </citation>
    <scope>NUCLEOTIDE SEQUENCE [LARGE SCALE GENOMIC DNA]</scope>
    <source>
        <strain evidence="2">CECT 8482</strain>
    </source>
</reference>
<accession>A0ABT8D5T7</accession>
<dbReference type="EMBL" id="JAUFRC010000001">
    <property type="protein sequence ID" value="MDN3712097.1"/>
    <property type="molecule type" value="Genomic_DNA"/>
</dbReference>
<name>A0ABT8D5T7_9RHOB</name>
<organism evidence="1 2">
    <name type="scientific">Paracoccus cavernae</name>
    <dbReference type="NCBI Taxonomy" id="1571207"/>
    <lineage>
        <taxon>Bacteria</taxon>
        <taxon>Pseudomonadati</taxon>
        <taxon>Pseudomonadota</taxon>
        <taxon>Alphaproteobacteria</taxon>
        <taxon>Rhodobacterales</taxon>
        <taxon>Paracoccaceae</taxon>
        <taxon>Paracoccus</taxon>
    </lineage>
</organism>
<sequence>MDRAGARGGMARDPARSLLLHAEAFGSRYEDWRHVPPSGFQQRLIDARHFAAGAEAGKPLAVACWQAGLVEETLSAVGSCRSIPAPPRVGRAIAKRS</sequence>
<protein>
    <submittedName>
        <fullName evidence="1">Uncharacterized protein</fullName>
    </submittedName>
</protein>
<comment type="caution">
    <text evidence="1">The sequence shown here is derived from an EMBL/GenBank/DDBJ whole genome shotgun (WGS) entry which is preliminary data.</text>
</comment>
<proteinExistence type="predicted"/>